<dbReference type="AlphaFoldDB" id="A0A6A5ZAF3"/>
<feature type="compositionally biased region" description="Acidic residues" evidence="3">
    <location>
        <begin position="97"/>
        <end position="106"/>
    </location>
</feature>
<dbReference type="OrthoDB" id="4822at2759"/>
<evidence type="ECO:0000313" key="6">
    <source>
        <dbReference type="Proteomes" id="UP000799770"/>
    </source>
</evidence>
<dbReference type="InterPro" id="IPR022783">
    <property type="entry name" value="GCFC_dom"/>
</dbReference>
<dbReference type="PANTHER" id="PTHR23329:SF1">
    <property type="entry name" value="TUFTELIN-INTERACTING PROTEIN 11"/>
    <property type="match status" value="1"/>
</dbReference>
<reference evidence="5" key="1">
    <citation type="journal article" date="2020" name="Stud. Mycol.">
        <title>101 Dothideomycetes genomes: a test case for predicting lifestyles and emergence of pathogens.</title>
        <authorList>
            <person name="Haridas S."/>
            <person name="Albert R."/>
            <person name="Binder M."/>
            <person name="Bloem J."/>
            <person name="Labutti K."/>
            <person name="Salamov A."/>
            <person name="Andreopoulos B."/>
            <person name="Baker S."/>
            <person name="Barry K."/>
            <person name="Bills G."/>
            <person name="Bluhm B."/>
            <person name="Cannon C."/>
            <person name="Castanera R."/>
            <person name="Culley D."/>
            <person name="Daum C."/>
            <person name="Ezra D."/>
            <person name="Gonzalez J."/>
            <person name="Henrissat B."/>
            <person name="Kuo A."/>
            <person name="Liang C."/>
            <person name="Lipzen A."/>
            <person name="Lutzoni F."/>
            <person name="Magnuson J."/>
            <person name="Mondo S."/>
            <person name="Nolan M."/>
            <person name="Ohm R."/>
            <person name="Pangilinan J."/>
            <person name="Park H.-J."/>
            <person name="Ramirez L."/>
            <person name="Alfaro M."/>
            <person name="Sun H."/>
            <person name="Tritt A."/>
            <person name="Yoshinaga Y."/>
            <person name="Zwiers L.-H."/>
            <person name="Turgeon B."/>
            <person name="Goodwin S."/>
            <person name="Spatafora J."/>
            <person name="Crous P."/>
            <person name="Grigoriev I."/>
        </authorList>
    </citation>
    <scope>NUCLEOTIDE SEQUENCE</scope>
    <source>
        <strain evidence="5">CBS 627.86</strain>
    </source>
</reference>
<evidence type="ECO:0000256" key="2">
    <source>
        <dbReference type="SAM" id="Coils"/>
    </source>
</evidence>
<dbReference type="EMBL" id="ML977321">
    <property type="protein sequence ID" value="KAF2116235.1"/>
    <property type="molecule type" value="Genomic_DNA"/>
</dbReference>
<keyword evidence="6" id="KW-1185">Reference proteome</keyword>
<protein>
    <submittedName>
        <fullName evidence="5">GC-rich sequence DNA-binding factor-like protein-domain-containing protein</fullName>
    </submittedName>
</protein>
<dbReference type="InterPro" id="IPR000467">
    <property type="entry name" value="G_patch_dom"/>
</dbReference>
<dbReference type="PANTHER" id="PTHR23329">
    <property type="entry name" value="TUFTELIN-INTERACTING PROTEIN 11-RELATED"/>
    <property type="match status" value="1"/>
</dbReference>
<dbReference type="Pfam" id="PF07842">
    <property type="entry name" value="GCFC"/>
    <property type="match status" value="1"/>
</dbReference>
<dbReference type="InterPro" id="IPR045211">
    <property type="entry name" value="TFP11/STIP/Ntr1"/>
</dbReference>
<dbReference type="SMART" id="SM00443">
    <property type="entry name" value="G_patch"/>
    <property type="match status" value="1"/>
</dbReference>
<organism evidence="5 6">
    <name type="scientific">Lophiotrema nucula</name>
    <dbReference type="NCBI Taxonomy" id="690887"/>
    <lineage>
        <taxon>Eukaryota</taxon>
        <taxon>Fungi</taxon>
        <taxon>Dikarya</taxon>
        <taxon>Ascomycota</taxon>
        <taxon>Pezizomycotina</taxon>
        <taxon>Dothideomycetes</taxon>
        <taxon>Pleosporomycetidae</taxon>
        <taxon>Pleosporales</taxon>
        <taxon>Lophiotremataceae</taxon>
        <taxon>Lophiotrema</taxon>
    </lineage>
</organism>
<evidence type="ECO:0000313" key="5">
    <source>
        <dbReference type="EMBL" id="KAF2116235.1"/>
    </source>
</evidence>
<evidence type="ECO:0000259" key="4">
    <source>
        <dbReference type="PROSITE" id="PS50174"/>
    </source>
</evidence>
<dbReference type="PROSITE" id="PS50174">
    <property type="entry name" value="G_PATCH"/>
    <property type="match status" value="1"/>
</dbReference>
<proteinExistence type="inferred from homology"/>
<feature type="compositionally biased region" description="Basic and acidic residues" evidence="3">
    <location>
        <begin position="81"/>
        <end position="96"/>
    </location>
</feature>
<comment type="similarity">
    <text evidence="1">Belongs to the TFP11/STIP family.</text>
</comment>
<evidence type="ECO:0000256" key="1">
    <source>
        <dbReference type="ARBA" id="ARBA00010900"/>
    </source>
</evidence>
<keyword evidence="5" id="KW-0238">DNA-binding</keyword>
<dbReference type="GO" id="GO:0003677">
    <property type="term" value="F:DNA binding"/>
    <property type="evidence" value="ECO:0007669"/>
    <property type="project" value="UniProtKB-KW"/>
</dbReference>
<keyword evidence="2" id="KW-0175">Coiled coil</keyword>
<gene>
    <name evidence="5" type="ORF">BDV96DRAFT_573620</name>
</gene>
<evidence type="ECO:0000256" key="3">
    <source>
        <dbReference type="SAM" id="MobiDB-lite"/>
    </source>
</evidence>
<feature type="domain" description="G-patch" evidence="4">
    <location>
        <begin position="32"/>
        <end position="78"/>
    </location>
</feature>
<dbReference type="Pfam" id="PF01585">
    <property type="entry name" value="G-patch"/>
    <property type="match status" value="1"/>
</dbReference>
<feature type="region of interest" description="Disordered" evidence="3">
    <location>
        <begin position="1"/>
        <end position="128"/>
    </location>
</feature>
<sequence>MNGVKRKIYDGAQTGSRKSAKSDSDDAPSGKKLSFAERMMAKMGHKAGTGLGKEGTGRTAPIQVTVRPTKVGLGAVSEISAADRAEQKKQKKARGEEVEDSEDEEKTAEKRRRKLRSATGSGASTPKIKTKYKTVVEAQEDGLHIPPSMLEIYDATGKTSKLLTASDGLLSANVVPAETTESKLARKVRLDLEAYSDSYVHLSNSMKDLSFQEMQLQKEMDALDDEIDRSREILAQVTSMGSLASLQAVVEELNSMARPTEQVAVAALRPHFQRDIRLETLEDESAIVPELLRLGTVLGIRKSDLVNGNLPTFQKPRQKATPFESMLLSDFQPRARQLLVTWDVVHQPYDLVRWLSQWSEVIPPWLYNDICRTVRERLMMTLQSWNARSTKKRHAFPDILPILKALPPSDAKEVTSVLKSKVATALRGSEMTKPPTWLEEVGKVLPVETLVVNNVLPRLATLLKEDFTLDPSNQDLEVWNRIAEWHPYFSPTVFGELLARVFAPKFFEILQLWLSSPEANYEEIAVWLKWSRETFAEAVNVDQVPTVQEIWQKGFEYIHQALDLGENVDTLPVPQLDTIEAPQPVQNVVREPENAGVQEMTFKDIVELWAGEENLLLLPMREAHQTTGLPLFRITASATGKGGVLVYIKGDVLYAQNRKEKASWDAIGLGEQLVQMAEGK</sequence>
<dbReference type="GO" id="GO:0071008">
    <property type="term" value="C:U2-type post-mRNA release spliceosomal complex"/>
    <property type="evidence" value="ECO:0007669"/>
    <property type="project" value="TreeGrafter"/>
</dbReference>
<feature type="coiled-coil region" evidence="2">
    <location>
        <begin position="206"/>
        <end position="233"/>
    </location>
</feature>
<name>A0A6A5ZAF3_9PLEO</name>
<dbReference type="Proteomes" id="UP000799770">
    <property type="component" value="Unassembled WGS sequence"/>
</dbReference>
<accession>A0A6A5ZAF3</accession>
<dbReference type="GO" id="GO:0000390">
    <property type="term" value="P:spliceosomal complex disassembly"/>
    <property type="evidence" value="ECO:0007669"/>
    <property type="project" value="InterPro"/>
</dbReference>